<reference evidence="6 7" key="1">
    <citation type="journal article" date="2018" name="Mol. Plant">
        <title>The genome of Artemisia annua provides insight into the evolution of Asteraceae family and artemisinin biosynthesis.</title>
        <authorList>
            <person name="Shen Q."/>
            <person name="Zhang L."/>
            <person name="Liao Z."/>
            <person name="Wang S."/>
            <person name="Yan T."/>
            <person name="Shi P."/>
            <person name="Liu M."/>
            <person name="Fu X."/>
            <person name="Pan Q."/>
            <person name="Wang Y."/>
            <person name="Lv Z."/>
            <person name="Lu X."/>
            <person name="Zhang F."/>
            <person name="Jiang W."/>
            <person name="Ma Y."/>
            <person name="Chen M."/>
            <person name="Hao X."/>
            <person name="Li L."/>
            <person name="Tang Y."/>
            <person name="Lv G."/>
            <person name="Zhou Y."/>
            <person name="Sun X."/>
            <person name="Brodelius P.E."/>
            <person name="Rose J.K.C."/>
            <person name="Tang K."/>
        </authorList>
    </citation>
    <scope>NUCLEOTIDE SEQUENCE [LARGE SCALE GENOMIC DNA]</scope>
    <source>
        <strain evidence="7">cv. Huhao1</strain>
        <tissue evidence="6">Leaf</tissue>
    </source>
</reference>
<feature type="region of interest" description="Disordered" evidence="4">
    <location>
        <begin position="236"/>
        <end position="271"/>
    </location>
</feature>
<sequence length="538" mass="60143">MAGDKEDTSPPTPPPLTSDKITPFGITSFPNNLPVKLSLEKLNYNSWSSFFKIHLGSLGLKKHIEDASTSTTTIDPEWDRLDDLVKMWILGTCTESLQDQVVTTPGSCKFGDKCKFIHDHRTRINQNTTTGPNTNQGQHNNNTRRAGTNRITNQGSFTPSGTYSARQAQATVGPSWFNQLGQQAHIVYSVPSSQQVQYMPSNGSATYQPAQMPHQQMVSPQPMYQPGILGKRVFPESSSNSMGPEVIDIDDVPVSGDQMPKTVSRSKRKGKQKEVPFPEIIDVDMDEDPNDVVFIEGMADLLNTWDGDAKEMWIPRTSTMLQVLISIQGLVLNTKPYFNEPDNYEDYDYSGTKQAKKYALDYNEKTLILSLKTMVYTMKKQPKYFEDLVVGHFRHSVRDILMACKAYTEGVQVGSLLRGGVQDVDDGEESCSYKFKTDVVSYIKVLIDAFKSIGAKEAEEFLFLGEKKIPPTNKPAATATSIPTPPPGYFHGYGLTPSIYNPYNPNPPLTYDPYNPKSPVHHPKIRNKKELLFDLVTD</sequence>
<evidence type="ECO:0000256" key="1">
    <source>
        <dbReference type="ARBA" id="ARBA00022679"/>
    </source>
</evidence>
<proteinExistence type="predicted"/>
<gene>
    <name evidence="6" type="ORF">CTI12_AA104420</name>
</gene>
<keyword evidence="3" id="KW-0862">Zinc</keyword>
<name>A0A2U1PWD5_ARTAN</name>
<feature type="zinc finger region" description="C3H1-type" evidence="3">
    <location>
        <begin position="92"/>
        <end position="121"/>
    </location>
</feature>
<dbReference type="STRING" id="35608.A0A2U1PWD5"/>
<keyword evidence="7" id="KW-1185">Reference proteome</keyword>
<dbReference type="EMBL" id="PKPP01000657">
    <property type="protein sequence ID" value="PWA90084.1"/>
    <property type="molecule type" value="Genomic_DNA"/>
</dbReference>
<protein>
    <submittedName>
        <fullName evidence="6">Ubiquitin-conjugating enzyme family protein</fullName>
    </submittedName>
</protein>
<dbReference type="GO" id="GO:0061631">
    <property type="term" value="F:ubiquitin conjugating enzyme activity"/>
    <property type="evidence" value="ECO:0007669"/>
    <property type="project" value="TreeGrafter"/>
</dbReference>
<comment type="caution">
    <text evidence="6">The sequence shown here is derived from an EMBL/GenBank/DDBJ whole genome shotgun (WGS) entry which is preliminary data.</text>
</comment>
<dbReference type="AlphaFoldDB" id="A0A2U1PWD5"/>
<dbReference type="GO" id="GO:0008270">
    <property type="term" value="F:zinc ion binding"/>
    <property type="evidence" value="ECO:0007669"/>
    <property type="project" value="UniProtKB-KW"/>
</dbReference>
<feature type="domain" description="C3H1-type" evidence="5">
    <location>
        <begin position="92"/>
        <end position="121"/>
    </location>
</feature>
<dbReference type="InterPro" id="IPR000571">
    <property type="entry name" value="Znf_CCCH"/>
</dbReference>
<keyword evidence="2" id="KW-0833">Ubl conjugation pathway</keyword>
<keyword evidence="1" id="KW-0808">Transferase</keyword>
<feature type="region of interest" description="Disordered" evidence="4">
    <location>
        <begin position="1"/>
        <end position="23"/>
    </location>
</feature>
<dbReference type="Proteomes" id="UP000245207">
    <property type="component" value="Unassembled WGS sequence"/>
</dbReference>
<organism evidence="6 7">
    <name type="scientific">Artemisia annua</name>
    <name type="common">Sweet wormwood</name>
    <dbReference type="NCBI Taxonomy" id="35608"/>
    <lineage>
        <taxon>Eukaryota</taxon>
        <taxon>Viridiplantae</taxon>
        <taxon>Streptophyta</taxon>
        <taxon>Embryophyta</taxon>
        <taxon>Tracheophyta</taxon>
        <taxon>Spermatophyta</taxon>
        <taxon>Magnoliopsida</taxon>
        <taxon>eudicotyledons</taxon>
        <taxon>Gunneridae</taxon>
        <taxon>Pentapetalae</taxon>
        <taxon>asterids</taxon>
        <taxon>campanulids</taxon>
        <taxon>Asterales</taxon>
        <taxon>Asteraceae</taxon>
        <taxon>Asteroideae</taxon>
        <taxon>Anthemideae</taxon>
        <taxon>Artemisiinae</taxon>
        <taxon>Artemisia</taxon>
    </lineage>
</organism>
<feature type="region of interest" description="Disordered" evidence="4">
    <location>
        <begin position="125"/>
        <end position="162"/>
    </location>
</feature>
<dbReference type="Gene3D" id="3.10.110.10">
    <property type="entry name" value="Ubiquitin Conjugating Enzyme"/>
    <property type="match status" value="1"/>
</dbReference>
<accession>A0A2U1PWD5</accession>
<evidence type="ECO:0000313" key="6">
    <source>
        <dbReference type="EMBL" id="PWA90084.1"/>
    </source>
</evidence>
<dbReference type="PANTHER" id="PTHR46116">
    <property type="entry name" value="(E3-INDEPENDENT) E2 UBIQUITIN-CONJUGATING ENZYME"/>
    <property type="match status" value="1"/>
</dbReference>
<evidence type="ECO:0000256" key="4">
    <source>
        <dbReference type="SAM" id="MobiDB-lite"/>
    </source>
</evidence>
<evidence type="ECO:0000256" key="2">
    <source>
        <dbReference type="ARBA" id="ARBA00022786"/>
    </source>
</evidence>
<dbReference type="PROSITE" id="PS50103">
    <property type="entry name" value="ZF_C3H1"/>
    <property type="match status" value="1"/>
</dbReference>
<dbReference type="InterPro" id="IPR016135">
    <property type="entry name" value="UBQ-conjugating_enzyme/RWD"/>
</dbReference>
<dbReference type="PANTHER" id="PTHR46116:SF41">
    <property type="entry name" value="UBIQUITIN-CONJUGATING ENZYME E2 25-RELATED"/>
    <property type="match status" value="1"/>
</dbReference>
<feature type="compositionally biased region" description="Low complexity" evidence="4">
    <location>
        <begin position="125"/>
        <end position="143"/>
    </location>
</feature>
<dbReference type="OrthoDB" id="47801at2759"/>
<evidence type="ECO:0000259" key="5">
    <source>
        <dbReference type="PROSITE" id="PS50103"/>
    </source>
</evidence>
<keyword evidence="3" id="KW-0479">Metal-binding</keyword>
<evidence type="ECO:0000313" key="7">
    <source>
        <dbReference type="Proteomes" id="UP000245207"/>
    </source>
</evidence>
<keyword evidence="3" id="KW-0863">Zinc-finger</keyword>
<evidence type="ECO:0000256" key="3">
    <source>
        <dbReference type="PROSITE-ProRule" id="PRU00723"/>
    </source>
</evidence>
<feature type="compositionally biased region" description="Polar residues" evidence="4">
    <location>
        <begin position="144"/>
        <end position="162"/>
    </location>
</feature>